<dbReference type="InterPro" id="IPR002058">
    <property type="entry name" value="PAP_assoc"/>
</dbReference>
<name>A0AAW2HJP1_9NEOP</name>
<dbReference type="InterPro" id="IPR045862">
    <property type="entry name" value="Trf4-like"/>
</dbReference>
<dbReference type="EMBL" id="JARGDH010000004">
    <property type="protein sequence ID" value="KAL0270140.1"/>
    <property type="molecule type" value="Genomic_DNA"/>
</dbReference>
<dbReference type="GO" id="GO:0043634">
    <property type="term" value="P:polyadenylation-dependent ncRNA catabolic process"/>
    <property type="evidence" value="ECO:0007669"/>
    <property type="project" value="TreeGrafter"/>
</dbReference>
<dbReference type="GO" id="GO:0046872">
    <property type="term" value="F:metal ion binding"/>
    <property type="evidence" value="ECO:0007669"/>
    <property type="project" value="UniProtKB-KW"/>
</dbReference>
<dbReference type="Gene3D" id="3.30.460.10">
    <property type="entry name" value="Beta Polymerase, domain 2"/>
    <property type="match status" value="1"/>
</dbReference>
<evidence type="ECO:0000256" key="3">
    <source>
        <dbReference type="ARBA" id="ARBA00012388"/>
    </source>
</evidence>
<dbReference type="CDD" id="cd05402">
    <property type="entry name" value="NT_PAP_TUTase"/>
    <property type="match status" value="1"/>
</dbReference>
<dbReference type="InterPro" id="IPR043519">
    <property type="entry name" value="NT_sf"/>
</dbReference>
<feature type="compositionally biased region" description="Low complexity" evidence="7">
    <location>
        <begin position="430"/>
        <end position="447"/>
    </location>
</feature>
<comment type="similarity">
    <text evidence="2">Belongs to the DNA polymerase type-B-like family.</text>
</comment>
<evidence type="ECO:0000313" key="10">
    <source>
        <dbReference type="EMBL" id="KAL0270140.1"/>
    </source>
</evidence>
<accession>A0AAW2HJP1</accession>
<evidence type="ECO:0000256" key="7">
    <source>
        <dbReference type="SAM" id="MobiDB-lite"/>
    </source>
</evidence>
<feature type="compositionally biased region" description="Basic residues" evidence="7">
    <location>
        <begin position="515"/>
        <end position="526"/>
    </location>
</feature>
<gene>
    <name evidence="10" type="ORF">PYX00_007638</name>
</gene>
<evidence type="ECO:0000259" key="8">
    <source>
        <dbReference type="Pfam" id="PF03828"/>
    </source>
</evidence>
<dbReference type="EC" id="2.7.7.19" evidence="3"/>
<comment type="cofactor">
    <cofactor evidence="1">
        <name>Mn(2+)</name>
        <dbReference type="ChEBI" id="CHEBI:29035"/>
    </cofactor>
</comment>
<dbReference type="Pfam" id="PF03828">
    <property type="entry name" value="PAP_assoc"/>
    <property type="match status" value="1"/>
</dbReference>
<comment type="caution">
    <text evidence="10">The sequence shown here is derived from an EMBL/GenBank/DDBJ whole genome shotgun (WGS) entry which is preliminary data.</text>
</comment>
<dbReference type="Gene3D" id="1.10.1410.10">
    <property type="match status" value="1"/>
</dbReference>
<organism evidence="10">
    <name type="scientific">Menopon gallinae</name>
    <name type="common">poultry shaft louse</name>
    <dbReference type="NCBI Taxonomy" id="328185"/>
    <lineage>
        <taxon>Eukaryota</taxon>
        <taxon>Metazoa</taxon>
        <taxon>Ecdysozoa</taxon>
        <taxon>Arthropoda</taxon>
        <taxon>Hexapoda</taxon>
        <taxon>Insecta</taxon>
        <taxon>Pterygota</taxon>
        <taxon>Neoptera</taxon>
        <taxon>Paraneoptera</taxon>
        <taxon>Psocodea</taxon>
        <taxon>Troctomorpha</taxon>
        <taxon>Phthiraptera</taxon>
        <taxon>Amblycera</taxon>
        <taxon>Menoponidae</taxon>
        <taxon>Menopon</taxon>
    </lineage>
</organism>
<dbReference type="FunFam" id="3.30.460.10:FF:000006">
    <property type="entry name" value="non-canonical poly(A) RNA polymerase PAPD5"/>
    <property type="match status" value="1"/>
</dbReference>
<keyword evidence="4" id="KW-0808">Transferase</keyword>
<evidence type="ECO:0000259" key="9">
    <source>
        <dbReference type="Pfam" id="PF22600"/>
    </source>
</evidence>
<feature type="compositionally biased region" description="Polar residues" evidence="7">
    <location>
        <begin position="453"/>
        <end position="466"/>
    </location>
</feature>
<evidence type="ECO:0000256" key="5">
    <source>
        <dbReference type="ARBA" id="ARBA00022723"/>
    </source>
</evidence>
<dbReference type="PANTHER" id="PTHR23092">
    <property type="entry name" value="POLY(A) RNA POLYMERASE"/>
    <property type="match status" value="1"/>
</dbReference>
<keyword evidence="6" id="KW-0460">Magnesium</keyword>
<dbReference type="GO" id="GO:0003729">
    <property type="term" value="F:mRNA binding"/>
    <property type="evidence" value="ECO:0007669"/>
    <property type="project" value="TreeGrafter"/>
</dbReference>
<dbReference type="GO" id="GO:0005730">
    <property type="term" value="C:nucleolus"/>
    <property type="evidence" value="ECO:0007669"/>
    <property type="project" value="TreeGrafter"/>
</dbReference>
<dbReference type="FunFam" id="1.10.1410.10:FF:000003">
    <property type="entry name" value="non-canonical poly(A) RNA polymerase PAPD7"/>
    <property type="match status" value="1"/>
</dbReference>
<keyword evidence="5" id="KW-0479">Metal-binding</keyword>
<dbReference type="GO" id="GO:0031123">
    <property type="term" value="P:RNA 3'-end processing"/>
    <property type="evidence" value="ECO:0007669"/>
    <property type="project" value="TreeGrafter"/>
</dbReference>
<protein>
    <recommendedName>
        <fullName evidence="3">polynucleotide adenylyltransferase</fullName>
        <ecNumber evidence="3">2.7.7.19</ecNumber>
    </recommendedName>
</protein>
<feature type="domain" description="PAP-associated" evidence="8">
    <location>
        <begin position="304"/>
        <end position="364"/>
    </location>
</feature>
<feature type="domain" description="Poly(A) RNA polymerase mitochondrial-like central palm" evidence="9">
    <location>
        <begin position="116"/>
        <end position="247"/>
    </location>
</feature>
<reference evidence="10" key="1">
    <citation type="journal article" date="2024" name="Gigascience">
        <title>Chromosome-level genome of the poultry shaft louse Menopon gallinae provides insight into the host-switching and adaptive evolution of parasitic lice.</title>
        <authorList>
            <person name="Xu Y."/>
            <person name="Ma L."/>
            <person name="Liu S."/>
            <person name="Liang Y."/>
            <person name="Liu Q."/>
            <person name="He Z."/>
            <person name="Tian L."/>
            <person name="Duan Y."/>
            <person name="Cai W."/>
            <person name="Li H."/>
            <person name="Song F."/>
        </authorList>
    </citation>
    <scope>NUCLEOTIDE SEQUENCE</scope>
    <source>
        <strain evidence="10">Cailab_2023a</strain>
    </source>
</reference>
<dbReference type="AlphaFoldDB" id="A0AAW2HJP1"/>
<dbReference type="Pfam" id="PF22600">
    <property type="entry name" value="MTPAP-like_central"/>
    <property type="match status" value="1"/>
</dbReference>
<feature type="region of interest" description="Disordered" evidence="7">
    <location>
        <begin position="430"/>
        <end position="474"/>
    </location>
</feature>
<dbReference type="SUPFAM" id="SSF81631">
    <property type="entry name" value="PAP/OAS1 substrate-binding domain"/>
    <property type="match status" value="1"/>
</dbReference>
<feature type="region of interest" description="Disordered" evidence="7">
    <location>
        <begin position="488"/>
        <end position="526"/>
    </location>
</feature>
<sequence length="526" mass="59560">MDPAIGWFQPEHEGPAKELWLRIWESLKPTPLPSDMDKSEQGSKALDYIPLEGEDNNNRNAKNNNVGNGGNGIRRFRENLASTYGMNVNRDALIGRHGGTPWRTPGKTYLPGILGLHDEIIEFYNYMSPKKCEHELRLKVVKKIKNAIHELWPLAKVEVFGSFRTGLYLPTSDIDLVVIGCWPSPPLWKLEQKLLENGIAEQHTIKVLDKASVPIIKLRDKESDVKVDISFNMASGVQSAKLIKAFKKRFPVLAKLVLVLKQFLLQRDLNEVFTGGISSYSLILMTISFLQLHPRQDAFRANANLGVLLIEFMELYGHKFNYLRCGIRVKDGGSYLSKEEVQKTMIDGHRSGFLCIEDPLTPGNDIGKSSYGALQVKQAFDYAYVTLVQAVHPLNTFLDINKHSILGRIVRVTDDVIEYRAWIEKTFPASSSENTENDSSSLSSCSSEHSESPDNVTDSDSESSSPKRFHNVKQYRTSVNNKFFGSKYERRWQSNSQQGNNRISRGGYGSPNHVKALKRRRPNFRQ</sequence>
<evidence type="ECO:0000256" key="4">
    <source>
        <dbReference type="ARBA" id="ARBA00022679"/>
    </source>
</evidence>
<evidence type="ECO:0000256" key="2">
    <source>
        <dbReference type="ARBA" id="ARBA00008593"/>
    </source>
</evidence>
<dbReference type="PANTHER" id="PTHR23092:SF15">
    <property type="entry name" value="INACTIVE NON-CANONICAL POLY(A) RNA POLYMERASE PROTEIN TRF4-2-RELATED"/>
    <property type="match status" value="1"/>
</dbReference>
<evidence type="ECO:0000256" key="1">
    <source>
        <dbReference type="ARBA" id="ARBA00001936"/>
    </source>
</evidence>
<dbReference type="GO" id="GO:1990817">
    <property type="term" value="F:poly(A) RNA polymerase activity"/>
    <property type="evidence" value="ECO:0007669"/>
    <property type="project" value="UniProtKB-EC"/>
</dbReference>
<dbReference type="EMBL" id="JARGDH010000004">
    <property type="protein sequence ID" value="KAL0270142.1"/>
    <property type="molecule type" value="Genomic_DNA"/>
</dbReference>
<proteinExistence type="inferred from homology"/>
<evidence type="ECO:0000256" key="6">
    <source>
        <dbReference type="ARBA" id="ARBA00022842"/>
    </source>
</evidence>
<feature type="compositionally biased region" description="Polar residues" evidence="7">
    <location>
        <begin position="493"/>
        <end position="503"/>
    </location>
</feature>
<feature type="region of interest" description="Disordered" evidence="7">
    <location>
        <begin position="51"/>
        <end position="70"/>
    </location>
</feature>
<dbReference type="InterPro" id="IPR054708">
    <property type="entry name" value="MTPAP-like_central"/>
</dbReference>
<dbReference type="GO" id="GO:0031499">
    <property type="term" value="C:TRAMP complex"/>
    <property type="evidence" value="ECO:0007669"/>
    <property type="project" value="TreeGrafter"/>
</dbReference>
<dbReference type="SUPFAM" id="SSF81301">
    <property type="entry name" value="Nucleotidyltransferase"/>
    <property type="match status" value="1"/>
</dbReference>